<evidence type="ECO:0000313" key="2">
    <source>
        <dbReference type="EMBL" id="QZA58803.1"/>
    </source>
</evidence>
<organism evidence="2 3">
    <name type="scientific">Candidatus Rhabdochlamydia porcellionis</name>
    <dbReference type="NCBI Taxonomy" id="225148"/>
    <lineage>
        <taxon>Bacteria</taxon>
        <taxon>Pseudomonadati</taxon>
        <taxon>Chlamydiota</taxon>
        <taxon>Chlamydiia</taxon>
        <taxon>Parachlamydiales</taxon>
        <taxon>Candidatus Rhabdochlamydiaceae</taxon>
        <taxon>Candidatus Rhabdochlamydia</taxon>
    </lineage>
</organism>
<name>A0ABX8Z388_9BACT</name>
<feature type="transmembrane region" description="Helical" evidence="1">
    <location>
        <begin position="99"/>
        <end position="118"/>
    </location>
</feature>
<evidence type="ECO:0000256" key="1">
    <source>
        <dbReference type="SAM" id="Phobius"/>
    </source>
</evidence>
<gene>
    <name evidence="2" type="ORF">RHAB15C_0000682</name>
</gene>
<dbReference type="Proteomes" id="UP000822862">
    <property type="component" value="Chromosome"/>
</dbReference>
<keyword evidence="3" id="KW-1185">Reference proteome</keyword>
<accession>A0ABX8Z388</accession>
<proteinExistence type="predicted"/>
<protein>
    <submittedName>
        <fullName evidence="2">Uncharacterized protein</fullName>
    </submittedName>
</protein>
<sequence>MSLVFPEKIDSSGQIEYPSYIACLDVHQNAKIPTTLEKVQACTQRSFQLVGIFFVSSKDALFGVLGSAGTSFKYTVLGYYGSWSQICFPENAHLIVFKIVFWTAFIGWGIIATTFRLFSERTSPGHSLFLKQFANDEIDVDHIKTEESSLDASNVPTGIQVDTLLELFDAINFTDRNAPGYMAETTRQEGNTIFTPEQLRNSLEDADTKEGFIKNVNTRRAFIGTPPAHDVPRLMDFYQQIEDAVRLSIYKVVKDVTDFKERNKNASGLFSYDELAEDKKQEYKNLLQTRARVALDLAIAGRHCGARYMGEAMDVYYSVYSKDGIPNDKDLQGTLIEILAKKREEIAKEEARKLGLDDATSDTTHQFAKYMGNMGRLLGIPGTKNIIEHLSMGIDTYQLLGDFFRKYTVDTIINAIQEKVKTSQDFREKITDWVKGQVKDWNHEKYEDIEDIAKKIEDICNSSIKETPLSFNFQIFQDLLIHLKDKKIVLPKLEEGWDSFLKEFFTLSETKEKLKTIFPFEENKEDQMQYRIRVLNLLNDIKVSCSQVELGPELFQELQEAIASGGFTPIPNDRYLPRFIEKQKIQEMKNVLPLMENDTLLRLLKNEIDLLESIQNYQERVRKEDFLDFLGFEGILAKIMSIPAEDLSGAENRAYQRLIEWILVSQKILKPQVESSQSKVVLAKNSAISYAQTVYNESPTEVTRLVSLEKLINLLRNSKENAEEVFASMPSTLDTRYREEARFKRDAVLTWIFKQSFQENPDEIVAAAENVSKQVFYPRWKKVCLIQLPKVSAGIFCNTYFKVALTVSAIFVSVFSIYQAHARVSQLFVAKGIPFIINHIPVQVVRAGNAIIGAKELIWRNRFKVIAIIWLTREGVRRLPEISYLSAAARSIDLWEIAKSICLFSCPQTLFWFAWDRSFSIIDSVWSTSQEIGQRFRKIFSNAEKERDITYRQKSLEVWKSCQVALV</sequence>
<keyword evidence="1" id="KW-0472">Membrane</keyword>
<dbReference type="EMBL" id="CP075585">
    <property type="protein sequence ID" value="QZA58803.1"/>
    <property type="molecule type" value="Genomic_DNA"/>
</dbReference>
<keyword evidence="1" id="KW-0812">Transmembrane</keyword>
<evidence type="ECO:0000313" key="3">
    <source>
        <dbReference type="Proteomes" id="UP000822862"/>
    </source>
</evidence>
<reference evidence="2 3" key="1">
    <citation type="submission" date="2021-05" db="EMBL/GenBank/DDBJ databases">
        <title>Ecology and evolution of chlamydial symbionts of arthropods.</title>
        <authorList>
            <person name="Halter T."/>
            <person name="Sixt B.S."/>
            <person name="Toenshoff E.R."/>
            <person name="Koestlbacher S."/>
            <person name="Schulz F."/>
            <person name="Kostanjsek R."/>
            <person name="Collingro A."/>
            <person name="Hendrickx F."/>
            <person name="Horn M."/>
        </authorList>
    </citation>
    <scope>NUCLEOTIDE SEQUENCE [LARGE SCALE GENOMIC DNA]</scope>
    <source>
        <strain evidence="2 3">15C</strain>
    </source>
</reference>
<dbReference type="RefSeq" id="WP_194844701.1">
    <property type="nucleotide sequence ID" value="NZ_CP075585.1"/>
</dbReference>
<keyword evidence="1" id="KW-1133">Transmembrane helix</keyword>